<organism evidence="1 2">
    <name type="scientific">Candidatus Rhodobacter oscarellae</name>
    <dbReference type="NCBI Taxonomy" id="1675527"/>
    <lineage>
        <taxon>Bacteria</taxon>
        <taxon>Pseudomonadati</taxon>
        <taxon>Pseudomonadota</taxon>
        <taxon>Alphaproteobacteria</taxon>
        <taxon>Rhodobacterales</taxon>
        <taxon>Rhodobacter group</taxon>
        <taxon>Rhodobacter</taxon>
    </lineage>
</organism>
<evidence type="ECO:0000313" key="2">
    <source>
        <dbReference type="Proteomes" id="UP000037178"/>
    </source>
</evidence>
<gene>
    <name evidence="1" type="ORF">AIOL_004486</name>
</gene>
<dbReference type="AlphaFoldDB" id="A0A0J9ECQ3"/>
<dbReference type="PATRIC" id="fig|1675527.3.peg.4694"/>
<comment type="caution">
    <text evidence="1">The sequence shown here is derived from an EMBL/GenBank/DDBJ whole genome shotgun (WGS) entry which is preliminary data.</text>
</comment>
<proteinExistence type="predicted"/>
<keyword evidence="2" id="KW-1185">Reference proteome</keyword>
<evidence type="ECO:0000313" key="1">
    <source>
        <dbReference type="EMBL" id="KMW59504.1"/>
    </source>
</evidence>
<dbReference type="Proteomes" id="UP000037178">
    <property type="component" value="Unassembled WGS sequence"/>
</dbReference>
<protein>
    <submittedName>
        <fullName evidence="1">Uncharacterized protein</fullName>
    </submittedName>
</protein>
<dbReference type="EMBL" id="LFTY01000002">
    <property type="protein sequence ID" value="KMW59504.1"/>
    <property type="molecule type" value="Genomic_DNA"/>
</dbReference>
<name>A0A0J9ECQ3_9RHOB</name>
<reference evidence="1 2" key="1">
    <citation type="submission" date="2015-06" db="EMBL/GenBank/DDBJ databases">
        <title>Draft genome sequence of an Alphaproteobacteria species associated to the Mediterranean sponge Oscarella lobularis.</title>
        <authorList>
            <person name="Jourda C."/>
            <person name="Santini S."/>
            <person name="Claverie J.-M."/>
        </authorList>
    </citation>
    <scope>NUCLEOTIDE SEQUENCE [LARGE SCALE GENOMIC DNA]</scope>
    <source>
        <strain evidence="1">IGS</strain>
    </source>
</reference>
<sequence length="73" mass="7995">MLPLSIVTAVFEGTNQAISALLGLQKNELAASTELLNAQANFLNALKAYREVEEDVLGEETEEEVDQKEEDTV</sequence>
<accession>A0A0J9ECQ3</accession>